<dbReference type="InterPro" id="IPR056957">
    <property type="entry name" value="Pam3_Gp34-like"/>
</dbReference>
<evidence type="ECO:0000256" key="1">
    <source>
        <dbReference type="SAM" id="MobiDB-lite"/>
    </source>
</evidence>
<feature type="region of interest" description="Disordered" evidence="1">
    <location>
        <begin position="234"/>
        <end position="253"/>
    </location>
</feature>
<gene>
    <name evidence="2" type="ORF">UFOVP1544_10</name>
</gene>
<sequence>MATKPPKAEVVTVAADPFAVTAVPDYIKQGAARGSEEVKSSDMVLPRLEIVQALSPIKESDPKAREGMLFNSVTQEIIGDHAYFVPVYFRLEYLIWKDQDQGGGFFGSFPTLEQAEERKSMEVRNGENPEYLEIVDTPVHYGLRITPEGEKEQIVISMAKTKSKISRKWNAMIQIAGGDRFGRVYKISAFTDENKKGQKFKNFVVQPAGFPPKAIYEEAERVYAAFRSGEVVADHASAVPEKDAAPSADRGGI</sequence>
<protein>
    <submittedName>
        <fullName evidence="2">Uncharacterized protein</fullName>
    </submittedName>
</protein>
<dbReference type="Pfam" id="PF23977">
    <property type="entry name" value="Pam3_Gp34"/>
    <property type="match status" value="1"/>
</dbReference>
<dbReference type="EMBL" id="LR798396">
    <property type="protein sequence ID" value="CAB5228628.1"/>
    <property type="molecule type" value="Genomic_DNA"/>
</dbReference>
<organism evidence="2">
    <name type="scientific">uncultured Caudovirales phage</name>
    <dbReference type="NCBI Taxonomy" id="2100421"/>
    <lineage>
        <taxon>Viruses</taxon>
        <taxon>Duplodnaviria</taxon>
        <taxon>Heunggongvirae</taxon>
        <taxon>Uroviricota</taxon>
        <taxon>Caudoviricetes</taxon>
        <taxon>Peduoviridae</taxon>
        <taxon>Maltschvirus</taxon>
        <taxon>Maltschvirus maltsch</taxon>
    </lineage>
</organism>
<accession>A0A6J7XCJ0</accession>
<reference evidence="2" key="1">
    <citation type="submission" date="2020-05" db="EMBL/GenBank/DDBJ databases">
        <authorList>
            <person name="Chiriac C."/>
            <person name="Salcher M."/>
            <person name="Ghai R."/>
            <person name="Kavagutti S V."/>
        </authorList>
    </citation>
    <scope>NUCLEOTIDE SEQUENCE</scope>
</reference>
<name>A0A6J7XCJ0_9CAUD</name>
<evidence type="ECO:0000313" key="2">
    <source>
        <dbReference type="EMBL" id="CAB5228628.1"/>
    </source>
</evidence>
<proteinExistence type="predicted"/>